<organism evidence="3 4">
    <name type="scientific">Pseudotabrizicola algicola</name>
    <dbReference type="NCBI Taxonomy" id="2709381"/>
    <lineage>
        <taxon>Bacteria</taxon>
        <taxon>Pseudomonadati</taxon>
        <taxon>Pseudomonadota</taxon>
        <taxon>Alphaproteobacteria</taxon>
        <taxon>Rhodobacterales</taxon>
        <taxon>Paracoccaceae</taxon>
        <taxon>Pseudotabrizicola</taxon>
    </lineage>
</organism>
<accession>A0A6B3RQ31</accession>
<feature type="domain" description="Schlafen AlbA-2" evidence="2">
    <location>
        <begin position="12"/>
        <end position="167"/>
    </location>
</feature>
<gene>
    <name evidence="3" type="ORF">G3572_18675</name>
</gene>
<dbReference type="EMBL" id="JAAIKE010000009">
    <property type="protein sequence ID" value="NEX48234.1"/>
    <property type="molecule type" value="Genomic_DNA"/>
</dbReference>
<dbReference type="InterPro" id="IPR027417">
    <property type="entry name" value="P-loop_NTPase"/>
</dbReference>
<evidence type="ECO:0000313" key="4">
    <source>
        <dbReference type="Proteomes" id="UP000481421"/>
    </source>
</evidence>
<name>A0A6B3RQ31_9RHOB</name>
<dbReference type="InterPro" id="IPR007421">
    <property type="entry name" value="Schlafen_AlbA_2_dom"/>
</dbReference>
<comment type="caution">
    <text evidence="3">The sequence shown here is derived from an EMBL/GenBank/DDBJ whole genome shotgun (WGS) entry which is preliminary data.</text>
</comment>
<evidence type="ECO:0000259" key="2">
    <source>
        <dbReference type="Pfam" id="PF04326"/>
    </source>
</evidence>
<feature type="compositionally biased region" description="Basic and acidic residues" evidence="1">
    <location>
        <begin position="281"/>
        <end position="293"/>
    </location>
</feature>
<dbReference type="Proteomes" id="UP000481421">
    <property type="component" value="Unassembled WGS sequence"/>
</dbReference>
<proteinExistence type="predicted"/>
<evidence type="ECO:0000313" key="3">
    <source>
        <dbReference type="EMBL" id="NEX48234.1"/>
    </source>
</evidence>
<dbReference type="Gene3D" id="3.40.50.300">
    <property type="entry name" value="P-loop containing nucleotide triphosphate hydrolases"/>
    <property type="match status" value="1"/>
</dbReference>
<keyword evidence="4" id="KW-1185">Reference proteome</keyword>
<sequence>MNTLMELVRNSETEWLELKASFYPEGGNFEQGTNADDYRWNVAKAVIALANSIGGVVLLGVADDGGLIGIEASDPHGRRRSKGAEAFRREVVMQQVLCPTKGWRTGRQGNFRLVNAPLLERLVALEEIPQGEQSVLAIFVDPAPEGYGFVEVEASKDVTRQIYLRKRGAVGQVVSLDGDQADVLSAHEAQRHKLAAEIPLLWKRFEQAGLLARSTEELLPDVSRYVATLKARLAPVAAQFVPLCAVQRRTSGLSASGKVQVLNDVDNWVRSESTRSGEGSDLLRTDPEPRRGPATELLGRTSQALLIGEGGSGKSRCLAAFAFQAAREWKPGKPWPLLVSLASYSAEGLAGLLATESGIDWQDLAPRVGAGELTLCLDGLNECPDLHYDQCLKEIAGISREYPAARLQLTSRSAQLPPQIKLEVFELEAMDRACQSKFLVTYLEQPQKAESILEQLHLHDGGSVIAGSPMLLRIAAEVTRETDEIPNERSKLYCRFLDAWFRRETERSRRDGKTLPWDHELAITALAELAFRARQKGSGRIPLPQANALLIHRLGEDTERFIDWASQGTVLVRNEGRGELVFEHETIQEYLCARYLVTRHEDLHSDVLAVRADAKPGIWAMPLAFTFEMLAQPSPAFVDSAWRVEPLIVAAGTRSELHPRAKDVAHDLWEEAVLNVLLGKDAAAQARAISIIARLPPKYPISQYLLSSLNSHAFWYTALTHANGIARVERLRGLVCGPDFPWIELLADTLVGCKAWAEGLSPALRAIAGVSPTPTLREVLSSCSVSELCALRRRKMISAETFISSWKTALDRSSTWRVDLDLLDILRTEKEQVDDILQDMLPRYRAQLRRIAVEPELSLRVLSILLRGGIVQAEELRERSGFLANVCARMSMMNAIRLARQGMLRPADVDAGTRARLVYDRKTTRRNIDDAIRNGLLNPEDLPMQLRERIVAAAPSTHGKPRARSGGAKFSVALLSDAKSRMKVNAELAKTRWTVELKRTLPERGFGFVRHQDFDEDIFCLLSTIAATDRNALREGNVLNVRIITSFDRARQHWSFAVESGHTVE</sequence>
<reference evidence="3 4" key="1">
    <citation type="submission" date="2020-02" db="EMBL/GenBank/DDBJ databases">
        <title>Rhodobacter algicola sp. nov., isolated from microalga culture.</title>
        <authorList>
            <person name="Park C.-Y."/>
        </authorList>
    </citation>
    <scope>NUCLEOTIDE SEQUENCE [LARGE SCALE GENOMIC DNA]</scope>
    <source>
        <strain evidence="3 4">ETT8</strain>
    </source>
</reference>
<dbReference type="Pfam" id="PF04326">
    <property type="entry name" value="SLFN_AlbA_2"/>
    <property type="match status" value="1"/>
</dbReference>
<evidence type="ECO:0000256" key="1">
    <source>
        <dbReference type="SAM" id="MobiDB-lite"/>
    </source>
</evidence>
<dbReference type="AlphaFoldDB" id="A0A6B3RQ31"/>
<dbReference type="InterPro" id="IPR038461">
    <property type="entry name" value="Schlafen_AlbA_2_dom_sf"/>
</dbReference>
<feature type="region of interest" description="Disordered" evidence="1">
    <location>
        <begin position="272"/>
        <end position="295"/>
    </location>
</feature>
<dbReference type="Gene3D" id="3.30.950.30">
    <property type="entry name" value="Schlafen, AAA domain"/>
    <property type="match status" value="1"/>
</dbReference>
<protein>
    <recommendedName>
        <fullName evidence="2">Schlafen AlbA-2 domain-containing protein</fullName>
    </recommendedName>
</protein>